<dbReference type="Pfam" id="PF00931">
    <property type="entry name" value="NB-ARC"/>
    <property type="match status" value="1"/>
</dbReference>
<feature type="domain" description="Disease resistance protein At4g27190-like leucine-rich repeats" evidence="5">
    <location>
        <begin position="798"/>
        <end position="909"/>
    </location>
</feature>
<gene>
    <name evidence="6" type="ORF">Cgig2_029333</name>
</gene>
<dbReference type="SUPFAM" id="SSF52058">
    <property type="entry name" value="L domain-like"/>
    <property type="match status" value="2"/>
</dbReference>
<dbReference type="InterPro" id="IPR032675">
    <property type="entry name" value="LRR_dom_sf"/>
</dbReference>
<dbReference type="Gene3D" id="3.40.50.300">
    <property type="entry name" value="P-loop containing nucleotide triphosphate hydrolases"/>
    <property type="match status" value="1"/>
</dbReference>
<dbReference type="Gene3D" id="1.10.8.430">
    <property type="entry name" value="Helical domain of apoptotic protease-activating factors"/>
    <property type="match status" value="1"/>
</dbReference>
<keyword evidence="2" id="KW-0611">Plant defense</keyword>
<feature type="domain" description="Disease resistance protein At4g27190-like leucine-rich repeats" evidence="5">
    <location>
        <begin position="1060"/>
        <end position="1182"/>
    </location>
</feature>
<dbReference type="EMBL" id="JAKOGI010000018">
    <property type="protein sequence ID" value="KAJ8449971.1"/>
    <property type="molecule type" value="Genomic_DNA"/>
</dbReference>
<name>A0A9Q1QQH2_9CARY</name>
<dbReference type="Gene3D" id="3.80.10.10">
    <property type="entry name" value="Ribonuclease Inhibitor"/>
    <property type="match status" value="9"/>
</dbReference>
<evidence type="ECO:0008006" key="8">
    <source>
        <dbReference type="Google" id="ProtNLM"/>
    </source>
</evidence>
<dbReference type="PRINTS" id="PR00364">
    <property type="entry name" value="DISEASERSIST"/>
</dbReference>
<protein>
    <recommendedName>
        <fullName evidence="8">AAA+ ATPase domain-containing protein</fullName>
    </recommendedName>
</protein>
<dbReference type="InterPro" id="IPR057135">
    <property type="entry name" value="At4g27190-like_LRR"/>
</dbReference>
<feature type="domain" description="Disease resistance protein At4g27190-like leucine-rich repeats" evidence="5">
    <location>
        <begin position="1196"/>
        <end position="1239"/>
    </location>
</feature>
<feature type="domain" description="NB-ARC" evidence="4">
    <location>
        <begin position="20"/>
        <end position="179"/>
    </location>
</feature>
<feature type="domain" description="Disease resistance protein At4g27190-like leucine-rich repeats" evidence="5">
    <location>
        <begin position="1367"/>
        <end position="1425"/>
    </location>
</feature>
<evidence type="ECO:0000256" key="1">
    <source>
        <dbReference type="ARBA" id="ARBA00008894"/>
    </source>
</evidence>
<evidence type="ECO:0000313" key="7">
    <source>
        <dbReference type="Proteomes" id="UP001153076"/>
    </source>
</evidence>
<evidence type="ECO:0000256" key="2">
    <source>
        <dbReference type="ARBA" id="ARBA00022821"/>
    </source>
</evidence>
<feature type="domain" description="Disease resistance protein At4g27190-like leucine-rich repeats" evidence="5">
    <location>
        <begin position="2093"/>
        <end position="2235"/>
    </location>
</feature>
<accession>A0A9Q1QQH2</accession>
<evidence type="ECO:0000256" key="3">
    <source>
        <dbReference type="ARBA" id="ARBA00022840"/>
    </source>
</evidence>
<feature type="domain" description="Disease resistance protein At4g27190-like leucine-rich repeats" evidence="5">
    <location>
        <begin position="1755"/>
        <end position="1814"/>
    </location>
</feature>
<dbReference type="InterPro" id="IPR002182">
    <property type="entry name" value="NB-ARC"/>
</dbReference>
<dbReference type="InterPro" id="IPR050905">
    <property type="entry name" value="Plant_NBS-LRR"/>
</dbReference>
<dbReference type="SUPFAM" id="SSF52540">
    <property type="entry name" value="P-loop containing nucleoside triphosphate hydrolases"/>
    <property type="match status" value="1"/>
</dbReference>
<feature type="domain" description="Disease resistance protein At4g27190-like leucine-rich repeats" evidence="5">
    <location>
        <begin position="936"/>
        <end position="1041"/>
    </location>
</feature>
<dbReference type="Pfam" id="PF23247">
    <property type="entry name" value="LRR_RPS2"/>
    <property type="match status" value="10"/>
</dbReference>
<organism evidence="6 7">
    <name type="scientific">Carnegiea gigantea</name>
    <dbReference type="NCBI Taxonomy" id="171969"/>
    <lineage>
        <taxon>Eukaryota</taxon>
        <taxon>Viridiplantae</taxon>
        <taxon>Streptophyta</taxon>
        <taxon>Embryophyta</taxon>
        <taxon>Tracheophyta</taxon>
        <taxon>Spermatophyta</taxon>
        <taxon>Magnoliopsida</taxon>
        <taxon>eudicotyledons</taxon>
        <taxon>Gunneridae</taxon>
        <taxon>Pentapetalae</taxon>
        <taxon>Caryophyllales</taxon>
        <taxon>Cactineae</taxon>
        <taxon>Cactaceae</taxon>
        <taxon>Cactoideae</taxon>
        <taxon>Echinocereeae</taxon>
        <taxon>Carnegiea</taxon>
    </lineage>
</organism>
<dbReference type="InterPro" id="IPR027417">
    <property type="entry name" value="P-loop_NTPase"/>
</dbReference>
<keyword evidence="3" id="KW-0547">Nucleotide-binding</keyword>
<dbReference type="PANTHER" id="PTHR33463:SF198">
    <property type="entry name" value="RPP4C3"/>
    <property type="match status" value="1"/>
</dbReference>
<feature type="domain" description="Disease resistance protein At4g27190-like leucine-rich repeats" evidence="5">
    <location>
        <begin position="1838"/>
        <end position="1943"/>
    </location>
</feature>
<dbReference type="PANTHER" id="PTHR33463">
    <property type="entry name" value="NB-ARC DOMAIN-CONTAINING PROTEIN-RELATED"/>
    <property type="match status" value="1"/>
</dbReference>
<dbReference type="GO" id="GO:0005524">
    <property type="term" value="F:ATP binding"/>
    <property type="evidence" value="ECO:0007669"/>
    <property type="project" value="UniProtKB-KW"/>
</dbReference>
<dbReference type="GO" id="GO:0043531">
    <property type="term" value="F:ADP binding"/>
    <property type="evidence" value="ECO:0007669"/>
    <property type="project" value="InterPro"/>
</dbReference>
<evidence type="ECO:0000313" key="6">
    <source>
        <dbReference type="EMBL" id="KAJ8449971.1"/>
    </source>
</evidence>
<dbReference type="SUPFAM" id="SSF52047">
    <property type="entry name" value="RNI-like"/>
    <property type="match status" value="2"/>
</dbReference>
<comment type="caution">
    <text evidence="6">The sequence shown here is derived from an EMBL/GenBank/DDBJ whole genome shotgun (WGS) entry which is preliminary data.</text>
</comment>
<dbReference type="InterPro" id="IPR042197">
    <property type="entry name" value="Apaf_helical"/>
</dbReference>
<dbReference type="OrthoDB" id="1579323at2759"/>
<comment type="similarity">
    <text evidence="1">Belongs to the disease resistance NB-LRR family.</text>
</comment>
<keyword evidence="3" id="KW-0067">ATP-binding</keyword>
<sequence length="2485" mass="281575">MEALLGADDFVEFESRNRVFNEILETLRDENVSLIGICGMGGIGKTKLVMEIGKTAKNEGIFDEVVMTMASQDPDIRRMQGILADMLRLEFKGTSEADRAADISERLKKERRVLIILDDVWEKLNLADIGMPSTLDHKCCKLILTTRRAQVCDDMCCQRMFHLNALDDSEALYLFSKHARITPYGNPQHHSKAKKVVKECGGLPLAIETVGSALRKKSLPDYDDAIRKLSHSAYADIESVDREIYPAIKLSVDYLNCKETVGCLTLFSLYPEDSRINLEDFTRIAFGVGLFENVNSIEEARQNALRCVIRLLDACLLLPSQGTLESWKSFQQIYETWNNALVSDYGDIPSVKVHDIVRDVALWLSRKDKFFYMQKSPSNKQSKEYEDAIAISMKDCGLDGRLKCPKLKLLLVETDISGLQDGCFKTMSALQVLEVDIVDESDMDIFAERALLASMQHLHDLRTFLFRSFDTRWCPGKHLSGIGMLKNLQILRLNSGHIMELPQEMEELSSLKLLDLSGCWNLEKIPRNVLSSLTALEELYFGYCNVEVKKDVFLEITSLPHLTALTARVNFAGSLPTVSFRKPLRRYAINSEDTWEWDEFWSRIVILDDVDCSEMASLQQLFPQVEDLYIRRLRGTWENLFPGCSEDPLLKIDACDVDCLVDTTRTCHVRPTPLFSNLQRLVLADMSNMTRLCNSPSPPVWVPNLIEAEIGHYHGSQNIVPHIIPIGSKLQVLQVEECLRLKHIFEFDPQHLRHVTNEMSLLPSPTELSLANLHELTAIWKWPHQTETLDLTKYDSHDEFCNLISEAMFRSLNSLARLKIWRCEKLEEVFQLTDCNDQKYKEQLSNLTTVHLFGLRQLRCIWKGPQQNLHLRKLECIELHDCSKLTSILSPASATSLRKLRSIKIYKCEALESIISPEEDELSTSAASSLTGVSINIPELETIDISLCLKLKSILPVSILAQGLPQLGRISIAHCAELEQVFSDREGTLTNRDEIALNSLVDLKLVNLPSLAHFSTPKGHLICPSLKVLTVACCPLLVKSFRIGQALDGYVHGKDQVQCQNLNNEVVEGQLMEYCQDIIWTSPLRNFVALRSVELTDIHEAKEIFDFSGTIIDQPMCSRLEILGLQSLTALNHIWRGPIRSVQLLYLRDLRIYECPNLRTLFTSTIIAGSLKKLEKIEMGNCINLETILVMGELDFSEVPFFPALSKINIKGCNKLKSVLPLSVARELPQLQSLEIENCPVLQHVFSADEGEHTDYGNLHDIKLPNLRSLMLAKVPSSMLFTSANLLVSCPKLGHLFFEGMEETEPTHLVLRFLLTAVAEPSTLKGMDGSDINDVCQRLADIRLMEPRVTHSLNYFILLYSLYICVALNELPVLKCLWEEPTNFIRMTCLSHIEVGNCVGLKTLFTQSIALTLRFLETIAIYNCQELEYIIEPSDHHVEGEEESFSTVTYLERLRKISIERCKRLKFIFPLSVAQRLPSLTEMSVKGARQLEQLFSDDERRGCAEDKDKDIERAKLMERVSVSTGLPKLRVIEVQECERLASIFPLSAARHLEQLWIHDCPNLRTLFTSTIIAGSLKKLQWIEIGNCINLETILVMGELDFSEVPFYPALSKINIKGCNKLKSVLPLSVAQELPQLESLEIENCPVLQHVFSADEGEHTDYGNLHDIKLPKLWSLKLAKVPSSMLFTSANLLVSCPNLRDLFFEGVEASEPTHLTLRFLHTGVAEPSTLKGMDTSDINDVCQRLADIRLIKPPRVVLNGLPVLKCLWKDPTNFIRMTCLSHIEVGNCVGLKTLFSQSIAQTLCFLETIVICNCQELEYFIEPSDPHVEGEEESFSTVTYLERLREIRVEGCERLKFIFPLSIAQRLPSLMEMSVKGARQLEQLFSDDERRGCAEDNYKDIELPKLRTLKLEHLFFLPRMIPAGYVISSSCLSNLCVVSIRSCGIEDACSVYQLPCLTHLDIIECPNLRTLFRSTVARALKTLKQIKIKSCQSLDTILAQGEGHFVDEFDLNEPACFSTLWQIEIEGCHKLKSVIPFSAAQKFKKLKKIEIKNCQNLEAILAMGEGHSTDEFEFLKPTWLGTLQETKTEECHELKSVLPELRILRLEDLPCLSRIFPSSYGLSRLLVAKLQALFVKNCNIEEVFNLSEGLNSSSHQPKVLNLKELYLLSLPNLKHIWTVSVNPKREQGSHSSRASVSTGLPKLRVIEVQECERLTSIFPLSVARQLPSLKKMSVKRVHQLEQLFRDNEREGCAEGKEIEVPELRTLELEDLPCLSHMLPAGYVISSLSFSKLRAVFIKDCGIEEVFDCTLECGGLYRGPVFANLTVLYLCCLPNLISIWKATYPCAFMGFNQLKFLHVEGCEQLTTIFPKDQYFPNLETVHVEGAVNLQTVFDSHFPQWTIWLRVPQLKTAQLSHLPSGVLSNRQSAHVSDAYASYIENAADNNLFDLDDQADVDVHAALEAYHQVKRSESDDLHRRQHLPLVSFL</sequence>
<dbReference type="GO" id="GO:0006952">
    <property type="term" value="P:defense response"/>
    <property type="evidence" value="ECO:0007669"/>
    <property type="project" value="UniProtKB-KW"/>
</dbReference>
<keyword evidence="7" id="KW-1185">Reference proteome</keyword>
<dbReference type="Proteomes" id="UP001153076">
    <property type="component" value="Unassembled WGS sequence"/>
</dbReference>
<reference evidence="6" key="1">
    <citation type="submission" date="2022-04" db="EMBL/GenBank/DDBJ databases">
        <title>Carnegiea gigantea Genome sequencing and assembly v2.</title>
        <authorList>
            <person name="Copetti D."/>
            <person name="Sanderson M.J."/>
            <person name="Burquez A."/>
            <person name="Wojciechowski M.F."/>
        </authorList>
    </citation>
    <scope>NUCLEOTIDE SEQUENCE</scope>
    <source>
        <strain evidence="6">SGP5-SGP5p</strain>
        <tissue evidence="6">Aerial part</tissue>
    </source>
</reference>
<feature type="domain" description="Disease resistance protein At4g27190-like leucine-rich repeats" evidence="5">
    <location>
        <begin position="1607"/>
        <end position="1644"/>
    </location>
</feature>
<feature type="domain" description="Disease resistance protein At4g27190-like leucine-rich repeats" evidence="5">
    <location>
        <begin position="2288"/>
        <end position="2369"/>
    </location>
</feature>
<evidence type="ECO:0000259" key="4">
    <source>
        <dbReference type="Pfam" id="PF00931"/>
    </source>
</evidence>
<proteinExistence type="inferred from homology"/>
<evidence type="ECO:0000259" key="5">
    <source>
        <dbReference type="Pfam" id="PF23247"/>
    </source>
</evidence>